<proteinExistence type="predicted"/>
<evidence type="ECO:0000313" key="3">
    <source>
        <dbReference type="EMBL" id="QSB45144.1"/>
    </source>
</evidence>
<organism evidence="3 4">
    <name type="scientific">Tsuneonella flava</name>
    <dbReference type="NCBI Taxonomy" id="2055955"/>
    <lineage>
        <taxon>Bacteria</taxon>
        <taxon>Pseudomonadati</taxon>
        <taxon>Pseudomonadota</taxon>
        <taxon>Alphaproteobacteria</taxon>
        <taxon>Sphingomonadales</taxon>
        <taxon>Erythrobacteraceae</taxon>
        <taxon>Tsuneonella</taxon>
    </lineage>
</organism>
<protein>
    <recommendedName>
        <fullName evidence="2">PDZ domain-containing protein</fullName>
    </recommendedName>
</protein>
<dbReference type="Pfam" id="PF17820">
    <property type="entry name" value="PDZ_6"/>
    <property type="match status" value="1"/>
</dbReference>
<dbReference type="InterPro" id="IPR036034">
    <property type="entry name" value="PDZ_sf"/>
</dbReference>
<dbReference type="Gene3D" id="2.30.42.10">
    <property type="match status" value="1"/>
</dbReference>
<dbReference type="Proteomes" id="UP000663637">
    <property type="component" value="Chromosome"/>
</dbReference>
<feature type="domain" description="PDZ" evidence="2">
    <location>
        <begin position="97"/>
        <end position="128"/>
    </location>
</feature>
<dbReference type="InterPro" id="IPR041489">
    <property type="entry name" value="PDZ_6"/>
</dbReference>
<gene>
    <name evidence="3" type="ORF">IDJ81_03050</name>
</gene>
<evidence type="ECO:0000313" key="4">
    <source>
        <dbReference type="Proteomes" id="UP000663637"/>
    </source>
</evidence>
<keyword evidence="1" id="KW-0732">Signal</keyword>
<feature type="chain" id="PRO_5046405256" description="PDZ domain-containing protein" evidence="1">
    <location>
        <begin position="29"/>
        <end position="332"/>
    </location>
</feature>
<evidence type="ECO:0000259" key="2">
    <source>
        <dbReference type="Pfam" id="PF17820"/>
    </source>
</evidence>
<keyword evidence="4" id="KW-1185">Reference proteome</keyword>
<reference evidence="3 4" key="1">
    <citation type="submission" date="2020-09" db="EMBL/GenBank/DDBJ databases">
        <title>Complete genome sequence of altererythrobacter flavus SS-21NJ, isolated from Dongying oil sludge in Shandong province.</title>
        <authorList>
            <person name="Sun S."/>
            <person name="Zhang Z."/>
        </authorList>
    </citation>
    <scope>NUCLEOTIDE SEQUENCE [LARGE SCALE GENOMIC DNA]</scope>
    <source>
        <strain evidence="3 4">SS-21NJ</strain>
    </source>
</reference>
<dbReference type="RefSeq" id="WP_205443695.1">
    <property type="nucleotide sequence ID" value="NZ_CP061510.1"/>
</dbReference>
<feature type="signal peptide" evidence="1">
    <location>
        <begin position="1"/>
        <end position="28"/>
    </location>
</feature>
<accession>A0ABX7KA60</accession>
<sequence>MIVSRITKRAFACFLAIAAPIAGSPAHAAIEEDRQALAELQAGDLRLQTVGWRLAQANAPFCIHAHPAIGLLLQDMANYGDPDAMRAAAGITGDIAVEAVVPGSPAGEAGLAPNDEILSIGTQRMADLPAAPPGDWQRLTGLHDLVDQVLAQDGFVHIEWRRASDGTVHTAQIAGIPVCPSRFELLAKGGTAEADGRRVLIGRKFSGVGYSEPLFAAAVAHELAHNLFAHRAWLGHVGRKQKNIRLTEREADRLMPWLLANAGYDPQSAVDFFKKWGPRNDGWIFRARTHDGWDERAEFVAAELPEIEQLMASEGKADWQTHFKRSVPVGSQ</sequence>
<dbReference type="EMBL" id="CP061510">
    <property type="protein sequence ID" value="QSB45144.1"/>
    <property type="molecule type" value="Genomic_DNA"/>
</dbReference>
<name>A0ABX7KA60_9SPHN</name>
<evidence type="ECO:0000256" key="1">
    <source>
        <dbReference type="SAM" id="SignalP"/>
    </source>
</evidence>
<dbReference type="SUPFAM" id="SSF50156">
    <property type="entry name" value="PDZ domain-like"/>
    <property type="match status" value="1"/>
</dbReference>